<protein>
    <recommendedName>
        <fullName evidence="16">P/Homo B domain-containing protein</fullName>
    </recommendedName>
</protein>
<name>T1ITJ2_STRMM</name>
<evidence type="ECO:0000256" key="2">
    <source>
        <dbReference type="ARBA" id="ARBA00005325"/>
    </source>
</evidence>
<evidence type="ECO:0000313" key="17">
    <source>
        <dbReference type="EnsemblMetazoa" id="SMAR004442-PA"/>
    </source>
</evidence>
<keyword evidence="10" id="KW-0472">Membrane</keyword>
<proteinExistence type="inferred from homology"/>
<dbReference type="InterPro" id="IPR032815">
    <property type="entry name" value="S8_pro-domain"/>
</dbReference>
<dbReference type="Gene3D" id="2.60.120.260">
    <property type="entry name" value="Galactose-binding domain-like"/>
    <property type="match status" value="1"/>
</dbReference>
<dbReference type="CDD" id="cd04059">
    <property type="entry name" value="Peptidases_S8_Protein_convertases_Kexins_Furin-like"/>
    <property type="match status" value="1"/>
</dbReference>
<feature type="chain" id="PRO_5004578794" description="P/Homo B domain-containing protein" evidence="15">
    <location>
        <begin position="24"/>
        <end position="565"/>
    </location>
</feature>
<feature type="active site" description="Charge relay system" evidence="13 14">
    <location>
        <position position="161"/>
    </location>
</feature>
<evidence type="ECO:0000259" key="16">
    <source>
        <dbReference type="PROSITE" id="PS51829"/>
    </source>
</evidence>
<dbReference type="InterPro" id="IPR023828">
    <property type="entry name" value="Peptidase_S8_Ser-AS"/>
</dbReference>
<dbReference type="PROSITE" id="PS51829">
    <property type="entry name" value="P_HOMO_B"/>
    <property type="match status" value="1"/>
</dbReference>
<evidence type="ECO:0000256" key="11">
    <source>
        <dbReference type="ARBA" id="ARBA00023145"/>
    </source>
</evidence>
<dbReference type="Gene3D" id="3.40.50.200">
    <property type="entry name" value="Peptidase S8/S53 domain"/>
    <property type="match status" value="1"/>
</dbReference>
<dbReference type="InterPro" id="IPR034182">
    <property type="entry name" value="Kexin/furin"/>
</dbReference>
<dbReference type="EMBL" id="JH431485">
    <property type="status" value="NOT_ANNOTATED_CDS"/>
    <property type="molecule type" value="Genomic_DNA"/>
</dbReference>
<dbReference type="InterPro" id="IPR038466">
    <property type="entry name" value="S8_pro-domain_sf"/>
</dbReference>
<reference evidence="17" key="2">
    <citation type="submission" date="2015-02" db="UniProtKB">
        <authorList>
            <consortium name="EnsemblMetazoa"/>
        </authorList>
    </citation>
    <scope>IDENTIFICATION</scope>
</reference>
<keyword evidence="7 14" id="KW-0378">Hydrolase</keyword>
<dbReference type="Pfam" id="PF16470">
    <property type="entry name" value="S8_pro-domain"/>
    <property type="match status" value="1"/>
</dbReference>
<dbReference type="EnsemblMetazoa" id="SMAR004442-RA">
    <property type="protein sequence ID" value="SMAR004442-PA"/>
    <property type="gene ID" value="SMAR004442"/>
</dbReference>
<dbReference type="InterPro" id="IPR002884">
    <property type="entry name" value="P_dom"/>
</dbReference>
<dbReference type="PhylomeDB" id="T1ITJ2"/>
<keyword evidence="12" id="KW-0325">Glycoprotein</keyword>
<evidence type="ECO:0000256" key="15">
    <source>
        <dbReference type="SAM" id="SignalP"/>
    </source>
</evidence>
<dbReference type="InterPro" id="IPR022398">
    <property type="entry name" value="Peptidase_S8_His-AS"/>
</dbReference>
<dbReference type="eggNOG" id="KOG3525">
    <property type="taxonomic scope" value="Eukaryota"/>
</dbReference>
<evidence type="ECO:0000256" key="9">
    <source>
        <dbReference type="ARBA" id="ARBA00022989"/>
    </source>
</evidence>
<evidence type="ECO:0000256" key="14">
    <source>
        <dbReference type="PROSITE-ProRule" id="PRU01240"/>
    </source>
</evidence>
<dbReference type="GO" id="GO:0000139">
    <property type="term" value="C:Golgi membrane"/>
    <property type="evidence" value="ECO:0007669"/>
    <property type="project" value="TreeGrafter"/>
</dbReference>
<evidence type="ECO:0000256" key="1">
    <source>
        <dbReference type="ARBA" id="ARBA00004370"/>
    </source>
</evidence>
<dbReference type="PROSITE" id="PS00136">
    <property type="entry name" value="SUBTILASE_ASP"/>
    <property type="match status" value="1"/>
</dbReference>
<comment type="similarity">
    <text evidence="2">Belongs to the peptidase S8 family. Furin subfamily.</text>
</comment>
<feature type="domain" description="P/Homo B" evidence="16">
    <location>
        <begin position="452"/>
        <end position="565"/>
    </location>
</feature>
<keyword evidence="6 15" id="KW-0732">Signal</keyword>
<evidence type="ECO:0000256" key="13">
    <source>
        <dbReference type="PIRSR" id="PIRSR615500-1"/>
    </source>
</evidence>
<dbReference type="FunFam" id="3.40.50.200:FF:000005">
    <property type="entry name" value="Proprotein convertase subtilisin/kexin type 7"/>
    <property type="match status" value="1"/>
</dbReference>
<dbReference type="InterPro" id="IPR000209">
    <property type="entry name" value="Peptidase_S8/S53_dom"/>
</dbReference>
<dbReference type="Gene3D" id="3.30.70.850">
    <property type="entry name" value="Peptidase S8, pro-domain"/>
    <property type="match status" value="1"/>
</dbReference>
<dbReference type="GO" id="GO:0016485">
    <property type="term" value="P:protein processing"/>
    <property type="evidence" value="ECO:0007669"/>
    <property type="project" value="TreeGrafter"/>
</dbReference>
<dbReference type="Pfam" id="PF00082">
    <property type="entry name" value="Peptidase_S8"/>
    <property type="match status" value="1"/>
</dbReference>
<evidence type="ECO:0000256" key="7">
    <source>
        <dbReference type="ARBA" id="ARBA00022801"/>
    </source>
</evidence>
<evidence type="ECO:0000256" key="10">
    <source>
        <dbReference type="ARBA" id="ARBA00023136"/>
    </source>
</evidence>
<dbReference type="HOGENOM" id="CLU_002976_4_3_1"/>
<keyword evidence="9" id="KW-1133">Transmembrane helix</keyword>
<dbReference type="PANTHER" id="PTHR42884:SF28">
    <property type="entry name" value="PROPROTEIN CONVERTASE SUBTILISIN_KEXIN TYPE 7"/>
    <property type="match status" value="1"/>
</dbReference>
<dbReference type="AlphaFoldDB" id="T1ITJ2"/>
<dbReference type="PROSITE" id="PS00138">
    <property type="entry name" value="SUBTILASE_SER"/>
    <property type="match status" value="1"/>
</dbReference>
<dbReference type="OMA" id="NGRMPFY"/>
<dbReference type="InterPro" id="IPR023827">
    <property type="entry name" value="Peptidase_S8_Asp-AS"/>
</dbReference>
<dbReference type="FunFam" id="2.60.120.260:FF:000026">
    <property type="entry name" value="proprotein convertase subtilisin/kexin type 7"/>
    <property type="match status" value="1"/>
</dbReference>
<dbReference type="GO" id="GO:0004252">
    <property type="term" value="F:serine-type endopeptidase activity"/>
    <property type="evidence" value="ECO:0007669"/>
    <property type="project" value="UniProtKB-UniRule"/>
</dbReference>
<dbReference type="PROSITE" id="PS00137">
    <property type="entry name" value="SUBTILASE_HIS"/>
    <property type="match status" value="1"/>
</dbReference>
<evidence type="ECO:0000256" key="8">
    <source>
        <dbReference type="ARBA" id="ARBA00022825"/>
    </source>
</evidence>
<dbReference type="Pfam" id="PF01483">
    <property type="entry name" value="P_proprotein"/>
    <property type="match status" value="1"/>
</dbReference>
<keyword evidence="8 14" id="KW-0720">Serine protease</keyword>
<feature type="active site" description="Charge relay system" evidence="13 14">
    <location>
        <position position="377"/>
    </location>
</feature>
<feature type="active site" description="Charge relay system" evidence="13 14">
    <location>
        <position position="200"/>
    </location>
</feature>
<reference evidence="18" key="1">
    <citation type="submission" date="2011-05" db="EMBL/GenBank/DDBJ databases">
        <authorList>
            <person name="Richards S.R."/>
            <person name="Qu J."/>
            <person name="Jiang H."/>
            <person name="Jhangiani S.N."/>
            <person name="Agravi P."/>
            <person name="Goodspeed R."/>
            <person name="Gross S."/>
            <person name="Mandapat C."/>
            <person name="Jackson L."/>
            <person name="Mathew T."/>
            <person name="Pu L."/>
            <person name="Thornton R."/>
            <person name="Saada N."/>
            <person name="Wilczek-Boney K.B."/>
            <person name="Lee S."/>
            <person name="Kovar C."/>
            <person name="Wu Y."/>
            <person name="Scherer S.E."/>
            <person name="Worley K.C."/>
            <person name="Muzny D.M."/>
            <person name="Gibbs R."/>
        </authorList>
    </citation>
    <scope>NUCLEOTIDE SEQUENCE</scope>
    <source>
        <strain evidence="18">Brora</strain>
    </source>
</reference>
<organism evidence="17 18">
    <name type="scientific">Strigamia maritima</name>
    <name type="common">European centipede</name>
    <name type="synonym">Geophilus maritimus</name>
    <dbReference type="NCBI Taxonomy" id="126957"/>
    <lineage>
        <taxon>Eukaryota</taxon>
        <taxon>Metazoa</taxon>
        <taxon>Ecdysozoa</taxon>
        <taxon>Arthropoda</taxon>
        <taxon>Myriapoda</taxon>
        <taxon>Chilopoda</taxon>
        <taxon>Pleurostigmophora</taxon>
        <taxon>Geophilomorpha</taxon>
        <taxon>Linotaeniidae</taxon>
        <taxon>Strigamia</taxon>
    </lineage>
</organism>
<feature type="signal peptide" evidence="15">
    <location>
        <begin position="1"/>
        <end position="23"/>
    </location>
</feature>
<dbReference type="GO" id="GO:0005802">
    <property type="term" value="C:trans-Golgi network"/>
    <property type="evidence" value="ECO:0007669"/>
    <property type="project" value="TreeGrafter"/>
</dbReference>
<evidence type="ECO:0000256" key="5">
    <source>
        <dbReference type="ARBA" id="ARBA00022692"/>
    </source>
</evidence>
<evidence type="ECO:0000256" key="12">
    <source>
        <dbReference type="ARBA" id="ARBA00023180"/>
    </source>
</evidence>
<keyword evidence="11" id="KW-0865">Zymogen</keyword>
<dbReference type="InterPro" id="IPR008979">
    <property type="entry name" value="Galactose-bd-like_sf"/>
</dbReference>
<sequence length="565" mass="62686">MVELVYILHSLSLLFVCAHTTFPLDIMKWAVKLSCEHQCNYSFDDLASRLAAQVGATNRGQQIGALHKHFLFTFSSPKSRRKLKHLKRFIQAEFTSNLAVEWHEEQVVRIRNKRDVEIILDPLYPSQWHLHNHRLNGLDMNVTSVWQHNITGDGVTVCIVDDGIEWTHPDLQGNYNPNGSWDLNDNDADPMPLTQDGNEHGTRCAGEIAAAVNNVCGVGVAYGAKISGVKILAGNITDDIEAVGFIKNLDVNDIFSCSWGPLDNGEALDGPHTLTQQALLYGVEFGRRGFGAIYVVASGNGRHFKDNCNYDGYANSIYTITIGAVDELGNVPYYSEECAASLAVTFSGGSFGKRAIVTTERRLSNGSSCTFKHSGTSAAAPLAAGVIALMLQANPCLSWRDVQYLIILTSTKINPYHVDWFTNSANLSHNHYLAFGLVNTWLLVNAAIIWLSVPQLTTYTSEIIHVNSEIPHTHVLTVSHYISETMLSPYQLHILEWVQIGVTIEHPCRGRLELRIQCPSGTTSVIGSSRPKDKSKFGFQDWIFTTVRCWGEKPNGTWNIIIKDT</sequence>
<evidence type="ECO:0000313" key="18">
    <source>
        <dbReference type="Proteomes" id="UP000014500"/>
    </source>
</evidence>
<evidence type="ECO:0000256" key="3">
    <source>
        <dbReference type="ARBA" id="ARBA00022670"/>
    </source>
</evidence>
<comment type="subcellular location">
    <subcellularLocation>
        <location evidence="1">Membrane</location>
    </subcellularLocation>
</comment>
<dbReference type="STRING" id="126957.T1ITJ2"/>
<dbReference type="Proteomes" id="UP000014500">
    <property type="component" value="Unassembled WGS sequence"/>
</dbReference>
<dbReference type="PANTHER" id="PTHR42884">
    <property type="entry name" value="PROPROTEIN CONVERTASE SUBTILISIN/KEXIN-RELATED"/>
    <property type="match status" value="1"/>
</dbReference>
<keyword evidence="4" id="KW-0165">Cleavage on pair of basic residues</keyword>
<evidence type="ECO:0000256" key="4">
    <source>
        <dbReference type="ARBA" id="ARBA00022685"/>
    </source>
</evidence>
<dbReference type="InterPro" id="IPR015500">
    <property type="entry name" value="Peptidase_S8_subtilisin-rel"/>
</dbReference>
<dbReference type="InterPro" id="IPR036852">
    <property type="entry name" value="Peptidase_S8/S53_dom_sf"/>
</dbReference>
<dbReference type="PROSITE" id="PS51892">
    <property type="entry name" value="SUBTILASE"/>
    <property type="match status" value="1"/>
</dbReference>
<keyword evidence="3 14" id="KW-0645">Protease</keyword>
<accession>T1ITJ2</accession>
<evidence type="ECO:0000256" key="6">
    <source>
        <dbReference type="ARBA" id="ARBA00022729"/>
    </source>
</evidence>
<dbReference type="SUPFAM" id="SSF49785">
    <property type="entry name" value="Galactose-binding domain-like"/>
    <property type="match status" value="1"/>
</dbReference>
<dbReference type="SUPFAM" id="SSF52743">
    <property type="entry name" value="Subtilisin-like"/>
    <property type="match status" value="1"/>
</dbReference>
<dbReference type="PRINTS" id="PR00723">
    <property type="entry name" value="SUBTILISIN"/>
</dbReference>
<keyword evidence="5" id="KW-0812">Transmembrane</keyword>
<keyword evidence="18" id="KW-1185">Reference proteome</keyword>